<organism evidence="15">
    <name type="scientific">Amblyomma triste</name>
    <name type="common">Neotropical tick</name>
    <dbReference type="NCBI Taxonomy" id="251400"/>
    <lineage>
        <taxon>Eukaryota</taxon>
        <taxon>Metazoa</taxon>
        <taxon>Ecdysozoa</taxon>
        <taxon>Arthropoda</taxon>
        <taxon>Chelicerata</taxon>
        <taxon>Arachnida</taxon>
        <taxon>Acari</taxon>
        <taxon>Parasitiformes</taxon>
        <taxon>Ixodida</taxon>
        <taxon>Ixodoidea</taxon>
        <taxon>Ixodidae</taxon>
        <taxon>Amblyomminae</taxon>
        <taxon>Amblyomma</taxon>
    </lineage>
</organism>
<dbReference type="PROSITE" id="PS00086">
    <property type="entry name" value="CYTOCHROME_P450"/>
    <property type="match status" value="1"/>
</dbReference>
<evidence type="ECO:0000256" key="14">
    <source>
        <dbReference type="RuleBase" id="RU000461"/>
    </source>
</evidence>
<dbReference type="Gene3D" id="1.10.630.10">
    <property type="entry name" value="Cytochrome P450"/>
    <property type="match status" value="1"/>
</dbReference>
<comment type="similarity">
    <text evidence="4 14">Belongs to the cytochrome P450 family.</text>
</comment>
<evidence type="ECO:0000256" key="7">
    <source>
        <dbReference type="ARBA" id="ARBA00022824"/>
    </source>
</evidence>
<dbReference type="AlphaFoldDB" id="A0A023GKX4"/>
<dbReference type="PRINTS" id="PR00463">
    <property type="entry name" value="EP450I"/>
</dbReference>
<dbReference type="SUPFAM" id="SSF48264">
    <property type="entry name" value="Cytochrome P450"/>
    <property type="match status" value="1"/>
</dbReference>
<dbReference type="GO" id="GO:0004497">
    <property type="term" value="F:monooxygenase activity"/>
    <property type="evidence" value="ECO:0007669"/>
    <property type="project" value="UniProtKB-KW"/>
</dbReference>
<dbReference type="InterPro" id="IPR017972">
    <property type="entry name" value="Cyt_P450_CS"/>
</dbReference>
<dbReference type="InterPro" id="IPR050476">
    <property type="entry name" value="Insect_CytP450_Detox"/>
</dbReference>
<dbReference type="GO" id="GO:0016705">
    <property type="term" value="F:oxidoreductase activity, acting on paired donors, with incorporation or reduction of molecular oxygen"/>
    <property type="evidence" value="ECO:0007669"/>
    <property type="project" value="InterPro"/>
</dbReference>
<keyword evidence="6 13" id="KW-0479">Metal-binding</keyword>
<dbReference type="PANTHER" id="PTHR24292:SF102">
    <property type="entry name" value="CYTOCHROME P450 FAMILY-RELATED"/>
    <property type="match status" value="1"/>
</dbReference>
<evidence type="ECO:0000256" key="2">
    <source>
        <dbReference type="ARBA" id="ARBA00004174"/>
    </source>
</evidence>
<evidence type="ECO:0000256" key="13">
    <source>
        <dbReference type="PIRSR" id="PIRSR602401-1"/>
    </source>
</evidence>
<keyword evidence="9 14" id="KW-0560">Oxidoreductase</keyword>
<dbReference type="EMBL" id="GBBM01000882">
    <property type="protein sequence ID" value="JAC34536.1"/>
    <property type="molecule type" value="mRNA"/>
</dbReference>
<sequence>ACLALFVVILYSLYRWRKRTFSLFKELGIPGPEPSLLFGNLLEIWKKGMAQASSDWLKKYGDVVGYYNGMMPGIVLRDPELMKRIFINDFQYFTGRQIMTVVSKNIPLNEVRLTRLSGDDWRHLKNIVLPAFKTSNIKKGFPIVRECAEECFRVFESKVASSDGSVEVFRPFCNMAADFGLQFFAGALTDVQRNDAAAVALSEAARQSVGQFGGAVLFLLNLLPDSPLLHKTLLGVRSLFTQLPSDEMMDRMTPIINHRREHPDPTKEDVLQLLLNSEQEELSSNGKAEGRQLSSTMMSHPLTLRTASNTCIFVIASIDAVASPLAFTSYLLSEHPDIQEKVRTEVQAILKKEGKFTYENIMELTYLGQVLSESLRLYPSLPGSIRRICDEDYEHNGVRILKGMNVSVPTLDLHYDPELWPQPKKFDPERFSKANKDNIRPMSYFPFGFGPRRCIASALSQMELTLVLAMLVARYRILPSGRYEKEPPAYASSSLLGFPKHGIWVKLEKL</sequence>
<evidence type="ECO:0000256" key="8">
    <source>
        <dbReference type="ARBA" id="ARBA00022848"/>
    </source>
</evidence>
<dbReference type="InterPro" id="IPR001128">
    <property type="entry name" value="Cyt_P450"/>
</dbReference>
<evidence type="ECO:0000256" key="12">
    <source>
        <dbReference type="ARBA" id="ARBA00023136"/>
    </source>
</evidence>
<evidence type="ECO:0000256" key="10">
    <source>
        <dbReference type="ARBA" id="ARBA00023004"/>
    </source>
</evidence>
<evidence type="ECO:0000256" key="3">
    <source>
        <dbReference type="ARBA" id="ARBA00004406"/>
    </source>
</evidence>
<evidence type="ECO:0000256" key="6">
    <source>
        <dbReference type="ARBA" id="ARBA00022723"/>
    </source>
</evidence>
<dbReference type="InterPro" id="IPR036396">
    <property type="entry name" value="Cyt_P450_sf"/>
</dbReference>
<evidence type="ECO:0000256" key="11">
    <source>
        <dbReference type="ARBA" id="ARBA00023033"/>
    </source>
</evidence>
<keyword evidence="10 13" id="KW-0408">Iron</keyword>
<proteinExistence type="evidence at transcript level"/>
<keyword evidence="7" id="KW-0256">Endoplasmic reticulum</keyword>
<dbReference type="PANTHER" id="PTHR24292">
    <property type="entry name" value="CYTOCHROME P450"/>
    <property type="match status" value="1"/>
</dbReference>
<feature type="binding site" description="axial binding residue" evidence="13">
    <location>
        <position position="454"/>
    </location>
    <ligand>
        <name>heme</name>
        <dbReference type="ChEBI" id="CHEBI:30413"/>
    </ligand>
    <ligandPart>
        <name>Fe</name>
        <dbReference type="ChEBI" id="CHEBI:18248"/>
    </ligandPart>
</feature>
<dbReference type="GO" id="GO:0005789">
    <property type="term" value="C:endoplasmic reticulum membrane"/>
    <property type="evidence" value="ECO:0007669"/>
    <property type="project" value="UniProtKB-SubCell"/>
</dbReference>
<evidence type="ECO:0000256" key="9">
    <source>
        <dbReference type="ARBA" id="ARBA00023002"/>
    </source>
</evidence>
<keyword evidence="5 13" id="KW-0349">Heme</keyword>
<keyword evidence="12" id="KW-0472">Membrane</keyword>
<evidence type="ECO:0000256" key="1">
    <source>
        <dbReference type="ARBA" id="ARBA00001971"/>
    </source>
</evidence>
<evidence type="ECO:0000256" key="5">
    <source>
        <dbReference type="ARBA" id="ARBA00022617"/>
    </source>
</evidence>
<dbReference type="FunFam" id="1.10.630.10:FF:000182">
    <property type="entry name" value="Cytochrome P450 3A4"/>
    <property type="match status" value="1"/>
</dbReference>
<feature type="non-terminal residue" evidence="15">
    <location>
        <position position="1"/>
    </location>
</feature>
<reference evidence="15" key="1">
    <citation type="submission" date="2014-03" db="EMBL/GenBank/DDBJ databases">
        <title>The sialotranscriptome of Amblyomma triste, Amblyomma parvum and Amblyomma cajennense ticks, uncovered by 454-based RNA-seq.</title>
        <authorList>
            <person name="Garcia G.R."/>
            <person name="Gardinassi L.G."/>
            <person name="Ribeiro J.M."/>
            <person name="Anatriello E."/>
            <person name="Ferreira B.R."/>
            <person name="Moreira H.N."/>
            <person name="Mafra C."/>
            <person name="Olegario M.M."/>
            <person name="Szabo P.J."/>
            <person name="Miranda-Santos I.K."/>
            <person name="Maruyama S.R."/>
        </authorList>
    </citation>
    <scope>NUCLEOTIDE SEQUENCE</scope>
    <source>
        <strain evidence="15">Mato Grasso do Sul</strain>
        <tissue evidence="15">Salivary glands</tissue>
    </source>
</reference>
<dbReference type="PRINTS" id="PR00385">
    <property type="entry name" value="P450"/>
</dbReference>
<evidence type="ECO:0000313" key="15">
    <source>
        <dbReference type="EMBL" id="JAC34536.1"/>
    </source>
</evidence>
<comment type="cofactor">
    <cofactor evidence="1 13">
        <name>heme</name>
        <dbReference type="ChEBI" id="CHEBI:30413"/>
    </cofactor>
</comment>
<comment type="subcellular location">
    <subcellularLocation>
        <location evidence="3">Endoplasmic reticulum membrane</location>
        <topology evidence="3">Peripheral membrane protein</topology>
    </subcellularLocation>
    <subcellularLocation>
        <location evidence="2">Microsome membrane</location>
        <topology evidence="2">Peripheral membrane protein</topology>
    </subcellularLocation>
</comment>
<keyword evidence="8" id="KW-0492">Microsome</keyword>
<dbReference type="Pfam" id="PF00067">
    <property type="entry name" value="p450"/>
    <property type="match status" value="1"/>
</dbReference>
<evidence type="ECO:0000256" key="4">
    <source>
        <dbReference type="ARBA" id="ARBA00010617"/>
    </source>
</evidence>
<protein>
    <submittedName>
        <fullName evidence="15">Putative cytochrome p450 cyp3/cyp5/cyp6/cyp9 subfamily</fullName>
    </submittedName>
</protein>
<name>A0A023GKX4_AMBTT</name>
<accession>A0A023GKX4</accession>
<dbReference type="InterPro" id="IPR002401">
    <property type="entry name" value="Cyt_P450_E_grp-I"/>
</dbReference>
<dbReference type="GO" id="GO:0020037">
    <property type="term" value="F:heme binding"/>
    <property type="evidence" value="ECO:0007669"/>
    <property type="project" value="InterPro"/>
</dbReference>
<keyword evidence="11 14" id="KW-0503">Monooxygenase</keyword>
<dbReference type="GO" id="GO:0005506">
    <property type="term" value="F:iron ion binding"/>
    <property type="evidence" value="ECO:0007669"/>
    <property type="project" value="InterPro"/>
</dbReference>